<dbReference type="InterPro" id="IPR012338">
    <property type="entry name" value="Beta-lactam/transpept-like"/>
</dbReference>
<dbReference type="PANTHER" id="PTHR35333:SF3">
    <property type="entry name" value="BETA-LACTAMASE-TYPE TRANSPEPTIDASE FOLD CONTAINING PROTEIN"/>
    <property type="match status" value="1"/>
</dbReference>
<dbReference type="RefSeq" id="WP_386060304.1">
    <property type="nucleotide sequence ID" value="NZ_JBHTKL010000005.1"/>
</dbReference>
<evidence type="ECO:0000259" key="1">
    <source>
        <dbReference type="Pfam" id="PF13354"/>
    </source>
</evidence>
<evidence type="ECO:0000313" key="3">
    <source>
        <dbReference type="Proteomes" id="UP001596990"/>
    </source>
</evidence>
<evidence type="ECO:0000313" key="2">
    <source>
        <dbReference type="EMBL" id="MFD1019806.1"/>
    </source>
</evidence>
<proteinExistence type="predicted"/>
<dbReference type="PANTHER" id="PTHR35333">
    <property type="entry name" value="BETA-LACTAMASE"/>
    <property type="match status" value="1"/>
</dbReference>
<keyword evidence="2" id="KW-0378">Hydrolase</keyword>
<keyword evidence="3" id="KW-1185">Reference proteome</keyword>
<feature type="domain" description="Beta-lactamase class A catalytic" evidence="1">
    <location>
        <begin position="25"/>
        <end position="226"/>
    </location>
</feature>
<organism evidence="2 3">
    <name type="scientific">Thalassobacillus hwangdonensis</name>
    <dbReference type="NCBI Taxonomy" id="546108"/>
    <lineage>
        <taxon>Bacteria</taxon>
        <taxon>Bacillati</taxon>
        <taxon>Bacillota</taxon>
        <taxon>Bacilli</taxon>
        <taxon>Bacillales</taxon>
        <taxon>Bacillaceae</taxon>
        <taxon>Thalassobacillus</taxon>
    </lineage>
</organism>
<gene>
    <name evidence="2" type="ORF">ACFQ2J_11535</name>
</gene>
<dbReference type="Proteomes" id="UP001596990">
    <property type="component" value="Unassembled WGS sequence"/>
</dbReference>
<dbReference type="Gene3D" id="3.40.710.10">
    <property type="entry name" value="DD-peptidase/beta-lactamase superfamily"/>
    <property type="match status" value="1"/>
</dbReference>
<dbReference type="GO" id="GO:0016787">
    <property type="term" value="F:hydrolase activity"/>
    <property type="evidence" value="ECO:0007669"/>
    <property type="project" value="UniProtKB-KW"/>
</dbReference>
<reference evidence="3" key="1">
    <citation type="journal article" date="2019" name="Int. J. Syst. Evol. Microbiol.">
        <title>The Global Catalogue of Microorganisms (GCM) 10K type strain sequencing project: providing services to taxonomists for standard genome sequencing and annotation.</title>
        <authorList>
            <consortium name="The Broad Institute Genomics Platform"/>
            <consortium name="The Broad Institute Genome Sequencing Center for Infectious Disease"/>
            <person name="Wu L."/>
            <person name="Ma J."/>
        </authorList>
    </citation>
    <scope>NUCLEOTIDE SEQUENCE [LARGE SCALE GENOMIC DNA]</scope>
    <source>
        <strain evidence="3">CCUG 56607</strain>
    </source>
</reference>
<dbReference type="EMBL" id="JBHTKL010000005">
    <property type="protein sequence ID" value="MFD1019806.1"/>
    <property type="molecule type" value="Genomic_DNA"/>
</dbReference>
<dbReference type="InterPro" id="IPR000871">
    <property type="entry name" value="Beta-lactam_class-A"/>
</dbReference>
<comment type="caution">
    <text evidence="2">The sequence shown here is derived from an EMBL/GenBank/DDBJ whole genome shotgun (WGS) entry which is preliminary data.</text>
</comment>
<accession>A0ABW3L375</accession>
<protein>
    <submittedName>
        <fullName evidence="2">Serine hydrolase</fullName>
    </submittedName>
</protein>
<dbReference type="Pfam" id="PF13354">
    <property type="entry name" value="Beta-lactamase2"/>
    <property type="match status" value="1"/>
</dbReference>
<sequence>MERQLQHVLDRIEGEVAILVSIESKRYEHNVTQKFSAASLIKWPIFLYGFHLVSCCDRQLDEPIPMFRSDVVGGAGVIQSLPPRPTYSFQELLTLMMVVSDNTATNILIRDLGIENVQAFIKENDLQGTHLNRNLMDMDAMEAGLDNTITAAAIGKCLSLISDPDLFEQKYSTMMMEILSHQQFTDKLSAKVNVEEVQFYNKTGELPGVEHDSALIKYKANVAEVVVLTEGLTSNWKGKELIADVGKLVVEELIVREEKPVEANHQRN</sequence>
<dbReference type="InterPro" id="IPR045155">
    <property type="entry name" value="Beta-lactam_cat"/>
</dbReference>
<dbReference type="SUPFAM" id="SSF56601">
    <property type="entry name" value="beta-lactamase/transpeptidase-like"/>
    <property type="match status" value="1"/>
</dbReference>
<name>A0ABW3L375_9BACI</name>